<name>A0A9Q4KQY3_9EURY</name>
<gene>
    <name evidence="1" type="ORF">L0665_09795</name>
</gene>
<dbReference type="AlphaFoldDB" id="A0A9Q4KQY3"/>
<dbReference type="EMBL" id="JAKELO010000002">
    <property type="protein sequence ID" value="MDE4908898.1"/>
    <property type="molecule type" value="Genomic_DNA"/>
</dbReference>
<sequence>MLPDSGIIYLSISGFFRDHIRWGVIAHGYGQCLSTEGGVNESGNGTTIIREDACARRFGIKEFFL</sequence>
<comment type="caution">
    <text evidence="1">The sequence shown here is derived from an EMBL/GenBank/DDBJ whole genome shotgun (WGS) entry which is preliminary data.</text>
</comment>
<proteinExistence type="predicted"/>
<dbReference type="RefSeq" id="WP_274925510.1">
    <property type="nucleotide sequence ID" value="NZ_JAKELO010000002.1"/>
</dbReference>
<dbReference type="Proteomes" id="UP001143747">
    <property type="component" value="Unassembled WGS sequence"/>
</dbReference>
<evidence type="ECO:0000313" key="1">
    <source>
        <dbReference type="EMBL" id="MDE4908898.1"/>
    </source>
</evidence>
<keyword evidence="2" id="KW-1185">Reference proteome</keyword>
<protein>
    <submittedName>
        <fullName evidence="1">Uncharacterized protein</fullName>
    </submittedName>
</protein>
<organism evidence="1 2">
    <name type="scientific">Methanogenium marinum</name>
    <dbReference type="NCBI Taxonomy" id="348610"/>
    <lineage>
        <taxon>Archaea</taxon>
        <taxon>Methanobacteriati</taxon>
        <taxon>Methanobacteriota</taxon>
        <taxon>Stenosarchaea group</taxon>
        <taxon>Methanomicrobia</taxon>
        <taxon>Methanomicrobiales</taxon>
        <taxon>Methanomicrobiaceae</taxon>
        <taxon>Methanogenium</taxon>
    </lineage>
</organism>
<accession>A0A9Q4KQY3</accession>
<evidence type="ECO:0000313" key="2">
    <source>
        <dbReference type="Proteomes" id="UP001143747"/>
    </source>
</evidence>
<reference evidence="1" key="1">
    <citation type="submission" date="2022-01" db="EMBL/GenBank/DDBJ databases">
        <title>Draft genome of Methanogenium marinum DSM 15558.</title>
        <authorList>
            <person name="Chen S.-C."/>
            <person name="You Y.-T."/>
        </authorList>
    </citation>
    <scope>NUCLEOTIDE SEQUENCE</scope>
    <source>
        <strain evidence="1">DSM 15558</strain>
    </source>
</reference>